<evidence type="ECO:0000313" key="1">
    <source>
        <dbReference type="EMBL" id="QFR23716.1"/>
    </source>
</evidence>
<gene>
    <name evidence="1" type="ORF">D1010_10025</name>
</gene>
<protein>
    <recommendedName>
        <fullName evidence="3">Phage protein</fullName>
    </recommendedName>
</protein>
<accession>A0A5P8M5D1</accession>
<proteinExistence type="predicted"/>
<dbReference type="RefSeq" id="WP_152260911.1">
    <property type="nucleotide sequence ID" value="NZ_CP045143.1"/>
</dbReference>
<sequence length="93" mass="10968">MKAKKYRKTATIEAEKFNEADWQEKYRSCHNPDQWETLASPYSIDRYHGHFIIVTLEGELILHDGDWIATGINGEHWPIADDIFRKTYVEAEK</sequence>
<dbReference type="Proteomes" id="UP000326779">
    <property type="component" value="Chromosome"/>
</dbReference>
<reference evidence="1 2" key="1">
    <citation type="submission" date="2019-10" db="EMBL/GenBank/DDBJ databases">
        <title>The completed genome of Lactobacillus harbinensis M1.</title>
        <authorList>
            <person name="Zheng Y."/>
        </authorList>
    </citation>
    <scope>NUCLEOTIDE SEQUENCE [LARGE SCALE GENOMIC DNA]</scope>
    <source>
        <strain evidence="1 2">M1</strain>
    </source>
</reference>
<organism evidence="1 2">
    <name type="scientific">Schleiferilactobacillus harbinensis</name>
    <dbReference type="NCBI Taxonomy" id="304207"/>
    <lineage>
        <taxon>Bacteria</taxon>
        <taxon>Bacillati</taxon>
        <taxon>Bacillota</taxon>
        <taxon>Bacilli</taxon>
        <taxon>Lactobacillales</taxon>
        <taxon>Lactobacillaceae</taxon>
        <taxon>Schleiferilactobacillus</taxon>
    </lineage>
</organism>
<name>A0A5P8M5D1_9LACO</name>
<dbReference type="KEGG" id="lhb:D1010_10025"/>
<evidence type="ECO:0000313" key="2">
    <source>
        <dbReference type="Proteomes" id="UP000326779"/>
    </source>
</evidence>
<dbReference type="EMBL" id="CP045143">
    <property type="protein sequence ID" value="QFR23716.1"/>
    <property type="molecule type" value="Genomic_DNA"/>
</dbReference>
<evidence type="ECO:0008006" key="3">
    <source>
        <dbReference type="Google" id="ProtNLM"/>
    </source>
</evidence>
<dbReference type="AlphaFoldDB" id="A0A5P8M5D1"/>